<feature type="transmembrane region" description="Helical" evidence="1">
    <location>
        <begin position="145"/>
        <end position="167"/>
    </location>
</feature>
<evidence type="ECO:0000313" key="2">
    <source>
        <dbReference type="EMBL" id="MCT7657187.1"/>
    </source>
</evidence>
<feature type="transmembrane region" description="Helical" evidence="1">
    <location>
        <begin position="188"/>
        <end position="207"/>
    </location>
</feature>
<keyword evidence="1" id="KW-1133">Transmembrane helix</keyword>
<comment type="caution">
    <text evidence="2">The sequence shown here is derived from an EMBL/GenBank/DDBJ whole genome shotgun (WGS) entry which is preliminary data.</text>
</comment>
<feature type="transmembrane region" description="Helical" evidence="1">
    <location>
        <begin position="102"/>
        <end position="125"/>
    </location>
</feature>
<feature type="transmembrane region" description="Helical" evidence="1">
    <location>
        <begin position="248"/>
        <end position="269"/>
    </location>
</feature>
<sequence>MFGGFIYASFRRGRVVPGIWLMLGIVAMSWLESPYDNAMYAQFHPDFHRLPNWGPIGMTEGGLPWIAPVGYNMWFLLPALIAVVVARALVKRTGWSLPSTLLAAGLGVGLVWDFTIEALQAQYLHLWTFSRAVPGLAVSNDMGLYPLYCALAMGSFMMGAAYIIGNVTPDGDSVLDAWAKSRATTPGGVRWLQAFAYIGFCMVLYFSKYIPLAITKYAGMMTQTGVLVPYPGEIGLQPESGGPQSHGAIGALIVWGLLIGFVILFVYWAKAMDRKYIRPTVDSPPPPKPVPVR</sequence>
<dbReference type="EMBL" id="JAODWD010000001">
    <property type="protein sequence ID" value="MCT7657187.1"/>
    <property type="molecule type" value="Genomic_DNA"/>
</dbReference>
<protein>
    <submittedName>
        <fullName evidence="2">Spirocyclase AveC family protein</fullName>
    </submittedName>
</protein>
<dbReference type="RefSeq" id="WP_260991257.1">
    <property type="nucleotide sequence ID" value="NZ_JAODWD010000001.1"/>
</dbReference>
<feature type="transmembrane region" description="Helical" evidence="1">
    <location>
        <begin position="71"/>
        <end position="90"/>
    </location>
</feature>
<name>A0ABT2M4J8_9MYCO</name>
<dbReference type="Proteomes" id="UP001206639">
    <property type="component" value="Unassembled WGS sequence"/>
</dbReference>
<dbReference type="InterPro" id="IPR033459">
    <property type="entry name" value="AveC-like"/>
</dbReference>
<evidence type="ECO:0000256" key="1">
    <source>
        <dbReference type="SAM" id="Phobius"/>
    </source>
</evidence>
<keyword evidence="3" id="KW-1185">Reference proteome</keyword>
<gene>
    <name evidence="2" type="ORF">N4S67_01975</name>
</gene>
<accession>A0ABT2M4J8</accession>
<reference evidence="3" key="1">
    <citation type="submission" date="2023-07" db="EMBL/GenBank/DDBJ databases">
        <authorList>
            <person name="Deng Y."/>
            <person name="Zhang Y.-Q."/>
        </authorList>
    </citation>
    <scope>NUCLEOTIDE SEQUENCE [LARGE SCALE GENOMIC DNA]</scope>
    <source>
        <strain evidence="3">CPCC 205710</strain>
    </source>
</reference>
<keyword evidence="1" id="KW-0472">Membrane</keyword>
<evidence type="ECO:0000313" key="3">
    <source>
        <dbReference type="Proteomes" id="UP001206639"/>
    </source>
</evidence>
<organism evidence="2 3">
    <name type="scientific">Mycobacterium deserti</name>
    <dbReference type="NCBI Taxonomy" id="2978347"/>
    <lineage>
        <taxon>Bacteria</taxon>
        <taxon>Bacillati</taxon>
        <taxon>Actinomycetota</taxon>
        <taxon>Actinomycetes</taxon>
        <taxon>Mycobacteriales</taxon>
        <taxon>Mycobacteriaceae</taxon>
        <taxon>Mycobacterium</taxon>
    </lineage>
</organism>
<feature type="transmembrane region" description="Helical" evidence="1">
    <location>
        <begin position="12"/>
        <end position="31"/>
    </location>
</feature>
<proteinExistence type="predicted"/>
<dbReference type="Pfam" id="PF17198">
    <property type="entry name" value="AveC_like"/>
    <property type="match status" value="1"/>
</dbReference>
<keyword evidence="1" id="KW-0812">Transmembrane</keyword>